<dbReference type="Gene3D" id="3.90.226.10">
    <property type="entry name" value="2-enoyl-CoA Hydratase, Chain A, domain 1"/>
    <property type="match status" value="2"/>
</dbReference>
<sequence length="526" mass="55647">MTELLGSIGDKIVRDVAVDRGLSAPKVREIMNVAPLLPLLALKHKLVDGIKYRDEVHNLFQRISTGALDIKGAKSEGGQTGSSSDSEQLPRMTISKYMATQDAKELVESSSWSIFWPWEGFSQLWKQIRDEKTVEVNEVMKKREEVIAATYPAGAKVMPRVALLHARGMIVQGPVHKGGLGPPNQQSAVVDATALAAELSKIEKDPLVRAVVLRVSSPGGSALGSDTIHHALIKLRKAGKKVVVSMGDVAASGGMFIASAADKIVAQSSTITGSIGVVVGKFNVAPLLQEVGVNTDRVSVGENVNMLGSFSDLTPDQEKQVNALMDHIYVDFLCKVAVGRNKKFQETRALAKGKVYTGEQALKINLIDQLGGLVTAIEVAKREAGLLGLPSSGVAIIEYPPHRVPLILRIIKATGLGRGSSTSGADDDESLSLSASWLLPSTAELAGPPVITGAWLAGLLFGGNASGGVKDYGAASALRGTMLPHYECGRLDLSPLLSLVYTAALHQEAGPNLVSLDALLLAQSLK</sequence>
<protein>
    <recommendedName>
        <fullName evidence="6">Peptidase S49 domain-containing protein</fullName>
    </recommendedName>
</protein>
<proteinExistence type="inferred from homology"/>
<dbReference type="EMBL" id="BEGY01000059">
    <property type="protein sequence ID" value="GAX80979.1"/>
    <property type="molecule type" value="Genomic_DNA"/>
</dbReference>
<dbReference type="STRING" id="1157962.A0A250XDJ0"/>
<comment type="caution">
    <text evidence="7">The sequence shown here is derived from an EMBL/GenBank/DDBJ whole genome shotgun (WGS) entry which is preliminary data.</text>
</comment>
<evidence type="ECO:0000256" key="3">
    <source>
        <dbReference type="ARBA" id="ARBA00022801"/>
    </source>
</evidence>
<gene>
    <name evidence="7" type="ORF">CEUSTIGMA_g8414.t1</name>
</gene>
<evidence type="ECO:0000256" key="1">
    <source>
        <dbReference type="ARBA" id="ARBA00008683"/>
    </source>
</evidence>
<evidence type="ECO:0000256" key="4">
    <source>
        <dbReference type="ARBA" id="ARBA00022825"/>
    </source>
</evidence>
<dbReference type="AlphaFoldDB" id="A0A250XDJ0"/>
<accession>A0A250XDJ0</accession>
<dbReference type="CDD" id="cd07023">
    <property type="entry name" value="S49_Sppa_N_C"/>
    <property type="match status" value="1"/>
</dbReference>
<evidence type="ECO:0000256" key="2">
    <source>
        <dbReference type="ARBA" id="ARBA00022670"/>
    </source>
</evidence>
<keyword evidence="2" id="KW-0645">Protease</keyword>
<dbReference type="SUPFAM" id="SSF52096">
    <property type="entry name" value="ClpP/crotonase"/>
    <property type="match status" value="1"/>
</dbReference>
<dbReference type="InterPro" id="IPR047272">
    <property type="entry name" value="S49_SppA_C"/>
</dbReference>
<dbReference type="InterPro" id="IPR004635">
    <property type="entry name" value="Pept_S49_SppA"/>
</dbReference>
<evidence type="ECO:0000313" key="8">
    <source>
        <dbReference type="Proteomes" id="UP000232323"/>
    </source>
</evidence>
<organism evidence="7 8">
    <name type="scientific">Chlamydomonas eustigma</name>
    <dbReference type="NCBI Taxonomy" id="1157962"/>
    <lineage>
        <taxon>Eukaryota</taxon>
        <taxon>Viridiplantae</taxon>
        <taxon>Chlorophyta</taxon>
        <taxon>core chlorophytes</taxon>
        <taxon>Chlorophyceae</taxon>
        <taxon>CS clade</taxon>
        <taxon>Chlamydomonadales</taxon>
        <taxon>Chlamydomonadaceae</taxon>
        <taxon>Chlamydomonas</taxon>
    </lineage>
</organism>
<dbReference type="PANTHER" id="PTHR33209">
    <property type="entry name" value="PROTEASE 4"/>
    <property type="match status" value="1"/>
</dbReference>
<dbReference type="NCBIfam" id="TIGR00706">
    <property type="entry name" value="SppA_dom"/>
    <property type="match status" value="1"/>
</dbReference>
<dbReference type="GO" id="GO:0008236">
    <property type="term" value="F:serine-type peptidase activity"/>
    <property type="evidence" value="ECO:0007669"/>
    <property type="project" value="UniProtKB-KW"/>
</dbReference>
<keyword evidence="4" id="KW-0720">Serine protease</keyword>
<dbReference type="OrthoDB" id="45421at2759"/>
<feature type="region of interest" description="Disordered" evidence="5">
    <location>
        <begin position="71"/>
        <end position="90"/>
    </location>
</feature>
<dbReference type="PANTHER" id="PTHR33209:SF1">
    <property type="entry name" value="PEPTIDASE S49 DOMAIN-CONTAINING PROTEIN"/>
    <property type="match status" value="1"/>
</dbReference>
<evidence type="ECO:0000313" key="7">
    <source>
        <dbReference type="EMBL" id="GAX80979.1"/>
    </source>
</evidence>
<dbReference type="InterPro" id="IPR002142">
    <property type="entry name" value="Peptidase_S49"/>
</dbReference>
<dbReference type="Gene3D" id="6.20.330.10">
    <property type="match status" value="1"/>
</dbReference>
<reference evidence="7 8" key="1">
    <citation type="submission" date="2017-08" db="EMBL/GenBank/DDBJ databases">
        <title>Acidophilic green algal genome provides insights into adaptation to an acidic environment.</title>
        <authorList>
            <person name="Hirooka S."/>
            <person name="Hirose Y."/>
            <person name="Kanesaki Y."/>
            <person name="Higuchi S."/>
            <person name="Fujiwara T."/>
            <person name="Onuma R."/>
            <person name="Era A."/>
            <person name="Ohbayashi R."/>
            <person name="Uzuka A."/>
            <person name="Nozaki H."/>
            <person name="Yoshikawa H."/>
            <person name="Miyagishima S.Y."/>
        </authorList>
    </citation>
    <scope>NUCLEOTIDE SEQUENCE [LARGE SCALE GENOMIC DNA]</scope>
    <source>
        <strain evidence="7 8">NIES-2499</strain>
    </source>
</reference>
<evidence type="ECO:0000259" key="6">
    <source>
        <dbReference type="Pfam" id="PF01343"/>
    </source>
</evidence>
<dbReference type="Proteomes" id="UP000232323">
    <property type="component" value="Unassembled WGS sequence"/>
</dbReference>
<keyword evidence="3" id="KW-0378">Hydrolase</keyword>
<keyword evidence="8" id="KW-1185">Reference proteome</keyword>
<evidence type="ECO:0000256" key="5">
    <source>
        <dbReference type="SAM" id="MobiDB-lite"/>
    </source>
</evidence>
<name>A0A250XDJ0_9CHLO</name>
<dbReference type="Pfam" id="PF01343">
    <property type="entry name" value="Peptidase_S49"/>
    <property type="match status" value="1"/>
</dbReference>
<feature type="domain" description="Peptidase S49" evidence="6">
    <location>
        <begin position="235"/>
        <end position="386"/>
    </location>
</feature>
<comment type="similarity">
    <text evidence="1">Belongs to the peptidase S49 family.</text>
</comment>
<dbReference type="GO" id="GO:0006508">
    <property type="term" value="P:proteolysis"/>
    <property type="evidence" value="ECO:0007669"/>
    <property type="project" value="UniProtKB-KW"/>
</dbReference>
<dbReference type="InterPro" id="IPR029045">
    <property type="entry name" value="ClpP/crotonase-like_dom_sf"/>
</dbReference>